<comment type="caution">
    <text evidence="1">The sequence shown here is derived from an EMBL/GenBank/DDBJ whole genome shotgun (WGS) entry which is preliminary data.</text>
</comment>
<sequence length="229" mass="26038">MALIIKVVARTQAQVPLQNVMRAQVMVGKTLDKFELSEKKLVDHLNLARRNKSAESVAEVRQALDSFINQDPESSIGLAARFMRARAFEDGTFGEVQTDAALDDFIYLSERSAKFGSEGIIGYARVLLRKDSNRSNDVISLCREAVALDNNRCAMMIMGFVYENIMGNFSKAKYWYLRAWRNGMPWGMRFYAEIKLKERSLTLGVLAHCLATVTSPFMVLWRGCRFPFK</sequence>
<dbReference type="EMBL" id="JAGJRS010000012">
    <property type="protein sequence ID" value="MBP1473702.1"/>
    <property type="molecule type" value="Genomic_DNA"/>
</dbReference>
<reference evidence="1 2" key="1">
    <citation type="submission" date="2021-04" db="EMBL/GenBank/DDBJ databases">
        <authorList>
            <person name="Huq M.A."/>
        </authorList>
    </citation>
    <scope>NUCLEOTIDE SEQUENCE [LARGE SCALE GENOMIC DNA]</scope>
    <source>
        <strain evidence="1 2">MAH-13</strain>
    </source>
</reference>
<gene>
    <name evidence="1" type="ORF">J7I44_05285</name>
</gene>
<organism evidence="1 2">
    <name type="scientific">Frateuria flava</name>
    <dbReference type="NCBI Taxonomy" id="2821489"/>
    <lineage>
        <taxon>Bacteria</taxon>
        <taxon>Pseudomonadati</taxon>
        <taxon>Pseudomonadota</taxon>
        <taxon>Gammaproteobacteria</taxon>
        <taxon>Lysobacterales</taxon>
        <taxon>Rhodanobacteraceae</taxon>
        <taxon>Frateuria</taxon>
    </lineage>
</organism>
<dbReference type="Proteomes" id="UP000823790">
    <property type="component" value="Unassembled WGS sequence"/>
</dbReference>
<dbReference type="RefSeq" id="WP_209616936.1">
    <property type="nucleotide sequence ID" value="NZ_JAGJRS010000012.1"/>
</dbReference>
<accession>A0ABS4DKY9</accession>
<name>A0ABS4DKY9_9GAMM</name>
<evidence type="ECO:0000313" key="1">
    <source>
        <dbReference type="EMBL" id="MBP1473702.1"/>
    </source>
</evidence>
<evidence type="ECO:0008006" key="3">
    <source>
        <dbReference type="Google" id="ProtNLM"/>
    </source>
</evidence>
<dbReference type="SUPFAM" id="SSF81901">
    <property type="entry name" value="HCP-like"/>
    <property type="match status" value="1"/>
</dbReference>
<protein>
    <recommendedName>
        <fullName evidence="3">Sel1 repeat family protein</fullName>
    </recommendedName>
</protein>
<proteinExistence type="predicted"/>
<keyword evidence="2" id="KW-1185">Reference proteome</keyword>
<evidence type="ECO:0000313" key="2">
    <source>
        <dbReference type="Proteomes" id="UP000823790"/>
    </source>
</evidence>